<dbReference type="EC" id="1.6.5.2" evidence="2"/>
<keyword evidence="2" id="KW-0560">Oxidoreductase</keyword>
<name>A0A6J4P0U6_9ACTN</name>
<dbReference type="EMBL" id="CADCUY010000206">
    <property type="protein sequence ID" value="CAA9403035.1"/>
    <property type="molecule type" value="Genomic_DNA"/>
</dbReference>
<dbReference type="Gene3D" id="3.90.25.10">
    <property type="entry name" value="UDP-galactose 4-epimerase, domain 1"/>
    <property type="match status" value="1"/>
</dbReference>
<evidence type="ECO:0000259" key="1">
    <source>
        <dbReference type="Pfam" id="PF05368"/>
    </source>
</evidence>
<sequence length="290" mass="29905">MSIVVTGATGQLGRLVVEDLLRRGTPASQVVATGRATERLADLADRGVEVRRADYADPASLGAAFAGAETVLLVSSSTVGQRLPDHRRAVDAAAAAGVARVAYTSIVNAGTTRMQLAAEHQGTEQHLRESGLAWTLLRNGWYLENYLGQLPVFLEHGAVLGSAGQGRVSAATRADYAEAAAVVLTTEGHAGAAYELGGDTAFTLDELAQQLSGATGREIVYRDLPVDDYTAVLAGAGVPEPMARVLADADAGLARGELFTDSGDLSRLIGRATTPLGDALGAALASAQAR</sequence>
<proteinExistence type="predicted"/>
<protein>
    <submittedName>
        <fullName evidence="2">NAD(P)H dehydrogenase (Quinone) 2</fullName>
        <ecNumber evidence="2">1.6.5.2</ecNumber>
    </submittedName>
</protein>
<dbReference type="GO" id="GO:0003955">
    <property type="term" value="F:NAD(P)H dehydrogenase (quinone) activity"/>
    <property type="evidence" value="ECO:0007669"/>
    <property type="project" value="UniProtKB-EC"/>
</dbReference>
<dbReference type="SUPFAM" id="SSF51735">
    <property type="entry name" value="NAD(P)-binding Rossmann-fold domains"/>
    <property type="match status" value="1"/>
</dbReference>
<dbReference type="AlphaFoldDB" id="A0A6J4P0U6"/>
<dbReference type="Pfam" id="PF05368">
    <property type="entry name" value="NmrA"/>
    <property type="match status" value="1"/>
</dbReference>
<dbReference type="InterPro" id="IPR036291">
    <property type="entry name" value="NAD(P)-bd_dom_sf"/>
</dbReference>
<feature type="domain" description="NmrA-like" evidence="1">
    <location>
        <begin position="3"/>
        <end position="248"/>
    </location>
</feature>
<organism evidence="2">
    <name type="scientific">uncultured Quadrisphaera sp</name>
    <dbReference type="NCBI Taxonomy" id="904978"/>
    <lineage>
        <taxon>Bacteria</taxon>
        <taxon>Bacillati</taxon>
        <taxon>Actinomycetota</taxon>
        <taxon>Actinomycetes</taxon>
        <taxon>Kineosporiales</taxon>
        <taxon>Kineosporiaceae</taxon>
        <taxon>Quadrisphaera</taxon>
        <taxon>environmental samples</taxon>
    </lineage>
</organism>
<dbReference type="InterPro" id="IPR008030">
    <property type="entry name" value="NmrA-like"/>
</dbReference>
<accession>A0A6J4P0U6</accession>
<dbReference type="PANTHER" id="PTHR47129:SF1">
    <property type="entry name" value="NMRA-LIKE DOMAIN-CONTAINING PROTEIN"/>
    <property type="match status" value="1"/>
</dbReference>
<dbReference type="CDD" id="cd05269">
    <property type="entry name" value="TMR_SDR_a"/>
    <property type="match status" value="1"/>
</dbReference>
<dbReference type="PANTHER" id="PTHR47129">
    <property type="entry name" value="QUINONE OXIDOREDUCTASE 2"/>
    <property type="match status" value="1"/>
</dbReference>
<dbReference type="Gene3D" id="3.40.50.720">
    <property type="entry name" value="NAD(P)-binding Rossmann-like Domain"/>
    <property type="match status" value="1"/>
</dbReference>
<reference evidence="2" key="1">
    <citation type="submission" date="2020-02" db="EMBL/GenBank/DDBJ databases">
        <authorList>
            <person name="Meier V. D."/>
        </authorList>
    </citation>
    <scope>NUCLEOTIDE SEQUENCE</scope>
    <source>
        <strain evidence="2">AVDCRST_MAG35</strain>
    </source>
</reference>
<gene>
    <name evidence="2" type="ORF">AVDCRST_MAG35-1012</name>
</gene>
<evidence type="ECO:0000313" key="2">
    <source>
        <dbReference type="EMBL" id="CAA9403035.1"/>
    </source>
</evidence>
<dbReference type="InterPro" id="IPR052718">
    <property type="entry name" value="NmrA-type_oxidoreductase"/>
</dbReference>